<accession>A0A239AHP0</accession>
<comment type="similarity">
    <text evidence="1">Belongs to the glycosyl hydrolase 16 family.</text>
</comment>
<evidence type="ECO:0000256" key="1">
    <source>
        <dbReference type="ARBA" id="ARBA00006865"/>
    </source>
</evidence>
<keyword evidence="3" id="KW-0378">Hydrolase</keyword>
<dbReference type="PROSITE" id="PS51257">
    <property type="entry name" value="PROKAR_LIPOPROTEIN"/>
    <property type="match status" value="1"/>
</dbReference>
<reference evidence="4" key="1">
    <citation type="submission" date="2017-06" db="EMBL/GenBank/DDBJ databases">
        <authorList>
            <person name="Varghese N."/>
            <person name="Submissions S."/>
        </authorList>
    </citation>
    <scope>NUCLEOTIDE SEQUENCE [LARGE SCALE GENOMIC DNA]</scope>
    <source>
        <strain evidence="4">5C</strain>
    </source>
</reference>
<dbReference type="CDD" id="cd08023">
    <property type="entry name" value="GH16_laminarinase_like"/>
    <property type="match status" value="1"/>
</dbReference>
<sequence length="432" mass="49080">MKTKIMNFANIWIYMVVAISLFFTACSGNQEKNNLSEQENTLAYTLEILASSLHEASSADIKEKAASGSAIDLMAESWMAFYADFEEAGRYNVSVVVKNMGDIPAKVWIEDYYDNPDDRTYDVTGKIEVPVSTEAQSLGVDGSPFNQGNHPMKFHVLEGEVSIEKVVFTLMASHQVSEKVLEQTMDGEQWELVWSDEFDGDQVDESKWTYDLGDWGWGNNELQYYTVNRPENARIENGNLILEARKNDFGQEWTSARLTTRGKVAFLYGKIEFRAKVPRLKGNWAAGWTLGNTYVDEKDWPYCGEIDILESVGYEVDNETGDGIAHATVHTPAYYFKINNQISSQKAIPNMAGEFHTYAVEWTPTEIKMLVNDEVYYTYDKIANEKEWPFHIPQNIILNLAIGGGWGGSQGLDPDMTTQEFILDYVRVYEKR</sequence>
<dbReference type="SUPFAM" id="SSF49899">
    <property type="entry name" value="Concanavalin A-like lectins/glucanases"/>
    <property type="match status" value="1"/>
</dbReference>
<keyword evidence="4" id="KW-1185">Reference proteome</keyword>
<dbReference type="InterPro" id="IPR013320">
    <property type="entry name" value="ConA-like_dom_sf"/>
</dbReference>
<dbReference type="InterPro" id="IPR000757">
    <property type="entry name" value="Beta-glucanase-like"/>
</dbReference>
<feature type="domain" description="GH16" evidence="2">
    <location>
        <begin position="143"/>
        <end position="432"/>
    </location>
</feature>
<dbReference type="PANTHER" id="PTHR10963">
    <property type="entry name" value="GLYCOSYL HYDROLASE-RELATED"/>
    <property type="match status" value="1"/>
</dbReference>
<dbReference type="AlphaFoldDB" id="A0A239AHP0"/>
<gene>
    <name evidence="3" type="ORF">SAMN06295967_101145</name>
</gene>
<evidence type="ECO:0000313" key="4">
    <source>
        <dbReference type="Proteomes" id="UP000198480"/>
    </source>
</evidence>
<name>A0A239AHP0_9BACT</name>
<evidence type="ECO:0000259" key="2">
    <source>
        <dbReference type="PROSITE" id="PS51762"/>
    </source>
</evidence>
<dbReference type="GO" id="GO:0004553">
    <property type="term" value="F:hydrolase activity, hydrolyzing O-glycosyl compounds"/>
    <property type="evidence" value="ECO:0007669"/>
    <property type="project" value="InterPro"/>
</dbReference>
<dbReference type="PROSITE" id="PS51762">
    <property type="entry name" value="GH16_2"/>
    <property type="match status" value="1"/>
</dbReference>
<dbReference type="RefSeq" id="WP_212668426.1">
    <property type="nucleotide sequence ID" value="NZ_FZOK01000001.1"/>
</dbReference>
<dbReference type="EMBL" id="FZOK01000001">
    <property type="protein sequence ID" value="SNR94882.1"/>
    <property type="molecule type" value="Genomic_DNA"/>
</dbReference>
<dbReference type="Pfam" id="PF00722">
    <property type="entry name" value="Glyco_hydro_16"/>
    <property type="match status" value="1"/>
</dbReference>
<dbReference type="PANTHER" id="PTHR10963:SF55">
    <property type="entry name" value="GLYCOSIDE HYDROLASE FAMILY 16 PROTEIN"/>
    <property type="match status" value="1"/>
</dbReference>
<dbReference type="InterPro" id="IPR050546">
    <property type="entry name" value="Glycosyl_Hydrlase_16"/>
</dbReference>
<protein>
    <submittedName>
        <fullName evidence="3">Glycosyl hydrolases family 16</fullName>
    </submittedName>
</protein>
<dbReference type="GO" id="GO:0005975">
    <property type="term" value="P:carbohydrate metabolic process"/>
    <property type="evidence" value="ECO:0007669"/>
    <property type="project" value="InterPro"/>
</dbReference>
<dbReference type="Gene3D" id="2.60.120.260">
    <property type="entry name" value="Galactose-binding domain-like"/>
    <property type="match status" value="1"/>
</dbReference>
<organism evidence="3 4">
    <name type="scientific">Belliella buryatensis</name>
    <dbReference type="NCBI Taxonomy" id="1500549"/>
    <lineage>
        <taxon>Bacteria</taxon>
        <taxon>Pseudomonadati</taxon>
        <taxon>Bacteroidota</taxon>
        <taxon>Cytophagia</taxon>
        <taxon>Cytophagales</taxon>
        <taxon>Cyclobacteriaceae</taxon>
        <taxon>Belliella</taxon>
    </lineage>
</organism>
<dbReference type="Gene3D" id="2.60.120.200">
    <property type="match status" value="1"/>
</dbReference>
<dbReference type="Proteomes" id="UP000198480">
    <property type="component" value="Unassembled WGS sequence"/>
</dbReference>
<evidence type="ECO:0000313" key="3">
    <source>
        <dbReference type="EMBL" id="SNR94882.1"/>
    </source>
</evidence>
<proteinExistence type="inferred from homology"/>